<name>A0A6C0IQL4_9ZZZZ</name>
<protein>
    <recommendedName>
        <fullName evidence="2">Glycosyltransferase</fullName>
    </recommendedName>
</protein>
<evidence type="ECO:0000313" key="1">
    <source>
        <dbReference type="EMBL" id="QHT95498.1"/>
    </source>
</evidence>
<dbReference type="AlphaFoldDB" id="A0A6C0IQL4"/>
<dbReference type="EMBL" id="MN740240">
    <property type="protein sequence ID" value="QHT95498.1"/>
    <property type="molecule type" value="Genomic_DNA"/>
</dbReference>
<evidence type="ECO:0008006" key="2">
    <source>
        <dbReference type="Google" id="ProtNLM"/>
    </source>
</evidence>
<accession>A0A6C0IQL4</accession>
<proteinExistence type="predicted"/>
<reference evidence="1" key="1">
    <citation type="journal article" date="2020" name="Nature">
        <title>Giant virus diversity and host interactions through global metagenomics.</title>
        <authorList>
            <person name="Schulz F."/>
            <person name="Roux S."/>
            <person name="Paez-Espino D."/>
            <person name="Jungbluth S."/>
            <person name="Walsh D.A."/>
            <person name="Denef V.J."/>
            <person name="McMahon K.D."/>
            <person name="Konstantinidis K.T."/>
            <person name="Eloe-Fadrosh E.A."/>
            <person name="Kyrpides N.C."/>
            <person name="Woyke T."/>
        </authorList>
    </citation>
    <scope>NUCLEOTIDE SEQUENCE</scope>
    <source>
        <strain evidence="1">GVMAG-M-3300024261-8</strain>
    </source>
</reference>
<organism evidence="1">
    <name type="scientific">viral metagenome</name>
    <dbReference type="NCBI Taxonomy" id="1070528"/>
    <lineage>
        <taxon>unclassified sequences</taxon>
        <taxon>metagenomes</taxon>
        <taxon>organismal metagenomes</taxon>
    </lineage>
</organism>
<sequence length="247" mass="28149">MEPALMETPAENKRPVILLCVPGNTFTGRFLKCWTGALMGLAEKYEIVFANAYSSQVNFARTLCLGADVLRGPDQKPFDGKLEYDVMFFLDSDMVFSGDMINNLVQQCLQEKNKIISGTYAMDGGQVMACIEDWDEEFYVKNGHFKFMEVKDAEERVKEEKNMVKCGYAGMGCMAIPYGMLEDERMKYPWFFKDINKFTNKGPDGQSIHEGMSEDVSFIRNLIDAGIIDGVWVDLKMRFGHEKMTIF</sequence>